<protein>
    <submittedName>
        <fullName evidence="1">Uncharacterized protein</fullName>
    </submittedName>
</protein>
<sequence>MYRKLGPSVLAYITLTQPSPDLLPLLRSVNPDYLFHSVAPSKVSAQMILDWLKKIRPPSQDLIQYWEDYRFMLDSWSSTPADLDHLMILQACPQLSRYLAESSELFQLRHLLGWSWDETRAAFSSLRAILGSASKNLGLLHFVSASDPLLFQEFCSSSTLRDLAFNCLSIMKKVFSNELPLA</sequence>
<evidence type="ECO:0000313" key="1">
    <source>
        <dbReference type="EMBL" id="KAJ7705518.1"/>
    </source>
</evidence>
<comment type="caution">
    <text evidence="1">The sequence shown here is derived from an EMBL/GenBank/DDBJ whole genome shotgun (WGS) entry which is preliminary data.</text>
</comment>
<accession>A0AAD7GUC9</accession>
<dbReference type="Proteomes" id="UP001221757">
    <property type="component" value="Unassembled WGS sequence"/>
</dbReference>
<reference evidence="1" key="1">
    <citation type="submission" date="2023-03" db="EMBL/GenBank/DDBJ databases">
        <title>Massive genome expansion in bonnet fungi (Mycena s.s.) driven by repeated elements and novel gene families across ecological guilds.</title>
        <authorList>
            <consortium name="Lawrence Berkeley National Laboratory"/>
            <person name="Harder C.B."/>
            <person name="Miyauchi S."/>
            <person name="Viragh M."/>
            <person name="Kuo A."/>
            <person name="Thoen E."/>
            <person name="Andreopoulos B."/>
            <person name="Lu D."/>
            <person name="Skrede I."/>
            <person name="Drula E."/>
            <person name="Henrissat B."/>
            <person name="Morin E."/>
            <person name="Kohler A."/>
            <person name="Barry K."/>
            <person name="LaButti K."/>
            <person name="Morin E."/>
            <person name="Salamov A."/>
            <person name="Lipzen A."/>
            <person name="Mereny Z."/>
            <person name="Hegedus B."/>
            <person name="Baldrian P."/>
            <person name="Stursova M."/>
            <person name="Weitz H."/>
            <person name="Taylor A."/>
            <person name="Grigoriev I.V."/>
            <person name="Nagy L.G."/>
            <person name="Martin F."/>
            <person name="Kauserud H."/>
        </authorList>
    </citation>
    <scope>NUCLEOTIDE SEQUENCE</scope>
    <source>
        <strain evidence="1">CBHHK067</strain>
    </source>
</reference>
<dbReference type="EMBL" id="JARKIE010000008">
    <property type="protein sequence ID" value="KAJ7705518.1"/>
    <property type="molecule type" value="Genomic_DNA"/>
</dbReference>
<keyword evidence="2" id="KW-1185">Reference proteome</keyword>
<dbReference type="AlphaFoldDB" id="A0AAD7GUC9"/>
<name>A0AAD7GUC9_MYCRO</name>
<proteinExistence type="predicted"/>
<gene>
    <name evidence="1" type="ORF">B0H17DRAFT_1038209</name>
</gene>
<organism evidence="1 2">
    <name type="scientific">Mycena rosella</name>
    <name type="common">Pink bonnet</name>
    <name type="synonym">Agaricus rosellus</name>
    <dbReference type="NCBI Taxonomy" id="1033263"/>
    <lineage>
        <taxon>Eukaryota</taxon>
        <taxon>Fungi</taxon>
        <taxon>Dikarya</taxon>
        <taxon>Basidiomycota</taxon>
        <taxon>Agaricomycotina</taxon>
        <taxon>Agaricomycetes</taxon>
        <taxon>Agaricomycetidae</taxon>
        <taxon>Agaricales</taxon>
        <taxon>Marasmiineae</taxon>
        <taxon>Mycenaceae</taxon>
        <taxon>Mycena</taxon>
    </lineage>
</organism>
<evidence type="ECO:0000313" key="2">
    <source>
        <dbReference type="Proteomes" id="UP001221757"/>
    </source>
</evidence>